<comment type="caution">
    <text evidence="2">The sequence shown here is derived from an EMBL/GenBank/DDBJ whole genome shotgun (WGS) entry which is preliminary data.</text>
</comment>
<accession>A0ABW2H8Q8</accession>
<evidence type="ECO:0000259" key="1">
    <source>
        <dbReference type="Pfam" id="PF13302"/>
    </source>
</evidence>
<protein>
    <submittedName>
        <fullName evidence="2">GNAT family N-acetyltransferase</fullName>
        <ecNumber evidence="2">2.3.-.-</ecNumber>
    </submittedName>
</protein>
<dbReference type="EMBL" id="JBHTAC010000062">
    <property type="protein sequence ID" value="MFC7247690.1"/>
    <property type="molecule type" value="Genomic_DNA"/>
</dbReference>
<proteinExistence type="predicted"/>
<keyword evidence="3" id="KW-1185">Reference proteome</keyword>
<evidence type="ECO:0000313" key="3">
    <source>
        <dbReference type="Proteomes" id="UP001596392"/>
    </source>
</evidence>
<reference evidence="3" key="1">
    <citation type="journal article" date="2019" name="Int. J. Syst. Evol. Microbiol.">
        <title>The Global Catalogue of Microorganisms (GCM) 10K type strain sequencing project: providing services to taxonomists for standard genome sequencing and annotation.</title>
        <authorList>
            <consortium name="The Broad Institute Genomics Platform"/>
            <consortium name="The Broad Institute Genome Sequencing Center for Infectious Disease"/>
            <person name="Wu L."/>
            <person name="Ma J."/>
        </authorList>
    </citation>
    <scope>NUCLEOTIDE SEQUENCE [LARGE SCALE GENOMIC DNA]</scope>
    <source>
        <strain evidence="3">CGMCC 1.9106</strain>
    </source>
</reference>
<gene>
    <name evidence="2" type="ORF">ACFQO7_34940</name>
</gene>
<dbReference type="InterPro" id="IPR016181">
    <property type="entry name" value="Acyl_CoA_acyltransferase"/>
</dbReference>
<evidence type="ECO:0000313" key="2">
    <source>
        <dbReference type="EMBL" id="MFC7247690.1"/>
    </source>
</evidence>
<dbReference type="InterPro" id="IPR000182">
    <property type="entry name" value="GNAT_dom"/>
</dbReference>
<feature type="domain" description="N-acetyltransferase" evidence="1">
    <location>
        <begin position="3"/>
        <end position="116"/>
    </location>
</feature>
<organism evidence="2 3">
    <name type="scientific">Catellatospora aurea</name>
    <dbReference type="NCBI Taxonomy" id="1337874"/>
    <lineage>
        <taxon>Bacteria</taxon>
        <taxon>Bacillati</taxon>
        <taxon>Actinomycetota</taxon>
        <taxon>Actinomycetes</taxon>
        <taxon>Micromonosporales</taxon>
        <taxon>Micromonosporaceae</taxon>
        <taxon>Catellatospora</taxon>
    </lineage>
</organism>
<dbReference type="Gene3D" id="3.40.630.30">
    <property type="match status" value="1"/>
</dbReference>
<dbReference type="SUPFAM" id="SSF55729">
    <property type="entry name" value="Acyl-CoA N-acyltransferases (Nat)"/>
    <property type="match status" value="1"/>
</dbReference>
<sequence length="160" mass="17722">MNLRLARLTEIDPAHLIGLMGDPRVRRHMPLADGAFGHAECRAFVAAKEALWREHGYGPWAFLVDGEFAGWGGLQPEDADVDLALVLHPRFWGHGQAICARVLDEAFGTFGFDAVTILLPPTRRGGHGVTRLGFVPDGQTSIEGRRFLRFRLQAADRPRT</sequence>
<dbReference type="EC" id="2.3.-.-" evidence="2"/>
<keyword evidence="2" id="KW-0808">Transferase</keyword>
<dbReference type="RefSeq" id="WP_376810405.1">
    <property type="nucleotide sequence ID" value="NZ_JBHTAC010000062.1"/>
</dbReference>
<name>A0ABW2H8Q8_9ACTN</name>
<dbReference type="Proteomes" id="UP001596392">
    <property type="component" value="Unassembled WGS sequence"/>
</dbReference>
<keyword evidence="2" id="KW-0012">Acyltransferase</keyword>
<dbReference type="Pfam" id="PF13302">
    <property type="entry name" value="Acetyltransf_3"/>
    <property type="match status" value="1"/>
</dbReference>
<dbReference type="GO" id="GO:0016746">
    <property type="term" value="F:acyltransferase activity"/>
    <property type="evidence" value="ECO:0007669"/>
    <property type="project" value="UniProtKB-KW"/>
</dbReference>